<organism evidence="6">
    <name type="scientific">Hirondellea gigas</name>
    <dbReference type="NCBI Taxonomy" id="1518452"/>
    <lineage>
        <taxon>Eukaryota</taxon>
        <taxon>Metazoa</taxon>
        <taxon>Ecdysozoa</taxon>
        <taxon>Arthropoda</taxon>
        <taxon>Crustacea</taxon>
        <taxon>Multicrustacea</taxon>
        <taxon>Malacostraca</taxon>
        <taxon>Eumalacostraca</taxon>
        <taxon>Peracarida</taxon>
        <taxon>Amphipoda</taxon>
        <taxon>Amphilochidea</taxon>
        <taxon>Lysianassida</taxon>
        <taxon>Lysianassidira</taxon>
        <taxon>Lysianassoidea</taxon>
        <taxon>Lysianassidae</taxon>
        <taxon>Hirondellea</taxon>
    </lineage>
</organism>
<dbReference type="PANTHER" id="PTHR22904">
    <property type="entry name" value="TPR REPEAT CONTAINING PROTEIN"/>
    <property type="match status" value="1"/>
</dbReference>
<dbReference type="SMART" id="SM00028">
    <property type="entry name" value="TPR"/>
    <property type="match status" value="3"/>
</dbReference>
<sequence>MNCKRSKMEELKNRGNECLKAGKVSEAIELYTEAINLEPTAALYSNRSNAYLKLEKYYEADRDAQQAIKLNPMWSKGYFRFGEVRNSIGQYTEAMTSYQTAQMLHQKQEGRTDPLLVQRMLLTHNCLQQQRKYGKNMPWVCAGVGLIAAVLIIVADYCLTKTPAITHVLVQSVFVVVLSALGGGAGKVWMWYKQHLRSTMLQPTIQQQEELNQQAEQDYDDGAGEAAEEQQPQRHHHRYTKAQARHRFKKGKS</sequence>
<feature type="compositionally biased region" description="Basic residues" evidence="4">
    <location>
        <begin position="233"/>
        <end position="253"/>
    </location>
</feature>
<keyword evidence="5" id="KW-1133">Transmembrane helix</keyword>
<dbReference type="Gene3D" id="1.25.40.10">
    <property type="entry name" value="Tetratricopeptide repeat domain"/>
    <property type="match status" value="1"/>
</dbReference>
<proteinExistence type="evidence at transcript level"/>
<dbReference type="PROSITE" id="PS50005">
    <property type="entry name" value="TPR"/>
    <property type="match status" value="2"/>
</dbReference>
<feature type="region of interest" description="Disordered" evidence="4">
    <location>
        <begin position="209"/>
        <end position="253"/>
    </location>
</feature>
<dbReference type="Pfam" id="PF13181">
    <property type="entry name" value="TPR_8"/>
    <property type="match status" value="1"/>
</dbReference>
<dbReference type="InterPro" id="IPR013105">
    <property type="entry name" value="TPR_2"/>
</dbReference>
<dbReference type="PANTHER" id="PTHR22904:SF532">
    <property type="entry name" value="HEAT SHOCK PROTEIN STI1-LIKE PROTEIN"/>
    <property type="match status" value="1"/>
</dbReference>
<dbReference type="Pfam" id="PF07719">
    <property type="entry name" value="TPR_2"/>
    <property type="match status" value="1"/>
</dbReference>
<feature type="transmembrane region" description="Helical" evidence="5">
    <location>
        <begin position="137"/>
        <end position="157"/>
    </location>
</feature>
<feature type="transmembrane region" description="Helical" evidence="5">
    <location>
        <begin position="169"/>
        <end position="192"/>
    </location>
</feature>
<feature type="compositionally biased region" description="Acidic residues" evidence="4">
    <location>
        <begin position="217"/>
        <end position="228"/>
    </location>
</feature>
<dbReference type="InterPro" id="IPR019734">
    <property type="entry name" value="TPR_rpt"/>
</dbReference>
<keyword evidence="2 3" id="KW-0802">TPR repeat</keyword>
<evidence type="ECO:0000256" key="5">
    <source>
        <dbReference type="SAM" id="Phobius"/>
    </source>
</evidence>
<feature type="repeat" description="TPR" evidence="3">
    <location>
        <begin position="8"/>
        <end position="41"/>
    </location>
</feature>
<feature type="repeat" description="TPR" evidence="3">
    <location>
        <begin position="75"/>
        <end position="108"/>
    </location>
</feature>
<keyword evidence="5" id="KW-0812">Transmembrane</keyword>
<evidence type="ECO:0000256" key="3">
    <source>
        <dbReference type="PROSITE-ProRule" id="PRU00339"/>
    </source>
</evidence>
<dbReference type="GO" id="GO:0051879">
    <property type="term" value="F:Hsp90 protein binding"/>
    <property type="evidence" value="ECO:0007669"/>
    <property type="project" value="TreeGrafter"/>
</dbReference>
<reference evidence="6" key="1">
    <citation type="submission" date="2017-11" db="EMBL/GenBank/DDBJ databases">
        <title>The sensing device of the deep-sea amphipod.</title>
        <authorList>
            <person name="Kobayashi H."/>
            <person name="Nagahama T."/>
            <person name="Arai W."/>
            <person name="Sasagawa Y."/>
            <person name="Umeda M."/>
            <person name="Hayashi T."/>
            <person name="Nikaido I."/>
            <person name="Watanabe H."/>
            <person name="Oguri K."/>
            <person name="Kitazato H."/>
            <person name="Fujioka K."/>
            <person name="Kido Y."/>
            <person name="Takami H."/>
        </authorList>
    </citation>
    <scope>NUCLEOTIDE SEQUENCE</scope>
    <source>
        <tissue evidence="6">Whole body</tissue>
    </source>
</reference>
<evidence type="ECO:0000256" key="4">
    <source>
        <dbReference type="SAM" id="MobiDB-lite"/>
    </source>
</evidence>
<name>A0A6A7G605_9CRUS</name>
<dbReference type="SUPFAM" id="SSF48452">
    <property type="entry name" value="TPR-like"/>
    <property type="match status" value="1"/>
</dbReference>
<evidence type="ECO:0000256" key="2">
    <source>
        <dbReference type="ARBA" id="ARBA00022803"/>
    </source>
</evidence>
<protein>
    <submittedName>
        <fullName evidence="6">Serine/threonine-protein phosphatase 5-like</fullName>
    </submittedName>
</protein>
<dbReference type="AlphaFoldDB" id="A0A6A7G605"/>
<keyword evidence="1" id="KW-0677">Repeat</keyword>
<accession>A0A6A7G605</accession>
<evidence type="ECO:0000256" key="1">
    <source>
        <dbReference type="ARBA" id="ARBA00022737"/>
    </source>
</evidence>
<evidence type="ECO:0000313" key="6">
    <source>
        <dbReference type="EMBL" id="LAC26171.1"/>
    </source>
</evidence>
<keyword evidence="5" id="KW-0472">Membrane</keyword>
<dbReference type="EMBL" id="IACT01007051">
    <property type="protein sequence ID" value="LAC26171.1"/>
    <property type="molecule type" value="mRNA"/>
</dbReference>
<dbReference type="InterPro" id="IPR011990">
    <property type="entry name" value="TPR-like_helical_dom_sf"/>
</dbReference>